<evidence type="ECO:0000256" key="2">
    <source>
        <dbReference type="ARBA" id="ARBA00022448"/>
    </source>
</evidence>
<comment type="subcellular location">
    <subcellularLocation>
        <location evidence="1 10">Cell outer membrane</location>
        <topology evidence="1 10">Multi-pass membrane protein</topology>
    </subcellularLocation>
</comment>
<keyword evidence="8 10" id="KW-0472">Membrane</keyword>
<dbReference type="OrthoDB" id="9796221at2"/>
<organism evidence="15 16">
    <name type="scientific">Hephaestia caeni</name>
    <dbReference type="NCBI Taxonomy" id="645617"/>
    <lineage>
        <taxon>Bacteria</taxon>
        <taxon>Pseudomonadati</taxon>
        <taxon>Pseudomonadota</taxon>
        <taxon>Alphaproteobacteria</taxon>
        <taxon>Sphingomonadales</taxon>
        <taxon>Sphingomonadaceae</taxon>
        <taxon>Hephaestia</taxon>
    </lineage>
</organism>
<evidence type="ECO:0000256" key="4">
    <source>
        <dbReference type="ARBA" id="ARBA00022692"/>
    </source>
</evidence>
<keyword evidence="3 10" id="KW-1134">Transmembrane beta strand</keyword>
<feature type="chain" id="PRO_5017290164" evidence="12">
    <location>
        <begin position="22"/>
        <end position="613"/>
    </location>
</feature>
<proteinExistence type="inferred from homology"/>
<dbReference type="InterPro" id="IPR036942">
    <property type="entry name" value="Beta-barrel_TonB_sf"/>
</dbReference>
<feature type="domain" description="TonB-dependent receptor plug" evidence="14">
    <location>
        <begin position="39"/>
        <end position="147"/>
    </location>
</feature>
<sequence>MTPPYRLLLLATAAFAAPALAQETPADVVVTAAGAPQSVNETGDAITVVTRDDLEARQTVSIADYLATTPGISVTRSGGPGTLTSLSIRGAEATQTLVLIDGVRVNDPSSPGGAFDFGSLLSGSVERVEVLRGANSVPWGSQAIGGVVNIVTERPPEAGVAARANAEYGAADSVVANGAVSGRSGALSGALTAGYLRSDGISAAADGTERDGYRQIGGSARLGIDVTDGIGVDLRGYYAHSKIDLDGFPPPAYVFADTPEYSTTQELYGYAGVHADFGSFRNRAAFTIADVNRDNYDPGVGAAALFIGRGRSERYEYQGDYRVLDQLRIVAGAEHEDSRFDDGTTTASTGTTSVYGELIVQPVRQLTVTGGVRNDDHDDFGSHTSIGANAALALATGTTLRASYAEGFKAPTLYQLHGAYGTPSLEPETAKSYDAGIEQALLDGRVRVGATYFHRDTHNQIDFDLGTFTYANIARARASGVEVGIALRPIDAFTVSANYTYTRARNRTPGANFGHDLARRPRETVNFSADYRFPFALSLGGTVSVVGDSYDDAGNVTRLDGYVLAGVRAELPVGERFALYGRIENLFDERYQTVFGYGTVGRAAYGGVRMRLD</sequence>
<protein>
    <submittedName>
        <fullName evidence="15">Vitamin B12 transporter</fullName>
    </submittedName>
</protein>
<dbReference type="GO" id="GO:0006811">
    <property type="term" value="P:monoatomic ion transport"/>
    <property type="evidence" value="ECO:0007669"/>
    <property type="project" value="UniProtKB-KW"/>
</dbReference>
<keyword evidence="2 10" id="KW-0813">Transport</keyword>
<evidence type="ECO:0000256" key="11">
    <source>
        <dbReference type="RuleBase" id="RU003357"/>
    </source>
</evidence>
<evidence type="ECO:0000256" key="6">
    <source>
        <dbReference type="ARBA" id="ARBA00023065"/>
    </source>
</evidence>
<dbReference type="InterPro" id="IPR012910">
    <property type="entry name" value="Plug_dom"/>
</dbReference>
<dbReference type="GO" id="GO:0009279">
    <property type="term" value="C:cell outer membrane"/>
    <property type="evidence" value="ECO:0007669"/>
    <property type="project" value="UniProtKB-SubCell"/>
</dbReference>
<dbReference type="PANTHER" id="PTHR30069">
    <property type="entry name" value="TONB-DEPENDENT OUTER MEMBRANE RECEPTOR"/>
    <property type="match status" value="1"/>
</dbReference>
<dbReference type="RefSeq" id="WP_119035519.1">
    <property type="nucleotide sequence ID" value="NZ_QXDC01000003.1"/>
</dbReference>
<evidence type="ECO:0000256" key="5">
    <source>
        <dbReference type="ARBA" id="ARBA00022729"/>
    </source>
</evidence>
<reference evidence="15 16" key="1">
    <citation type="submission" date="2018-08" db="EMBL/GenBank/DDBJ databases">
        <title>Genomic Encyclopedia of Type Strains, Phase IV (KMG-IV): sequencing the most valuable type-strain genomes for metagenomic binning, comparative biology and taxonomic classification.</title>
        <authorList>
            <person name="Goeker M."/>
        </authorList>
    </citation>
    <scope>NUCLEOTIDE SEQUENCE [LARGE SCALE GENOMIC DNA]</scope>
    <source>
        <strain evidence="15 16">DSM 25527</strain>
    </source>
</reference>
<evidence type="ECO:0000313" key="15">
    <source>
        <dbReference type="EMBL" id="RIA43694.1"/>
    </source>
</evidence>
<feature type="domain" description="TonB-dependent receptor-like beta-barrel" evidence="13">
    <location>
        <begin position="188"/>
        <end position="586"/>
    </location>
</feature>
<dbReference type="SUPFAM" id="SSF56935">
    <property type="entry name" value="Porins"/>
    <property type="match status" value="1"/>
</dbReference>
<dbReference type="Gene3D" id="2.40.170.20">
    <property type="entry name" value="TonB-dependent receptor, beta-barrel domain"/>
    <property type="match status" value="1"/>
</dbReference>
<keyword evidence="4 10" id="KW-0812">Transmembrane</keyword>
<dbReference type="InterPro" id="IPR037066">
    <property type="entry name" value="Plug_dom_sf"/>
</dbReference>
<dbReference type="Proteomes" id="UP000266568">
    <property type="component" value="Unassembled WGS sequence"/>
</dbReference>
<name>A0A397PC42_9SPHN</name>
<evidence type="ECO:0000256" key="1">
    <source>
        <dbReference type="ARBA" id="ARBA00004571"/>
    </source>
</evidence>
<dbReference type="AlphaFoldDB" id="A0A397PC42"/>
<keyword evidence="16" id="KW-1185">Reference proteome</keyword>
<evidence type="ECO:0000256" key="10">
    <source>
        <dbReference type="PROSITE-ProRule" id="PRU01360"/>
    </source>
</evidence>
<evidence type="ECO:0000256" key="7">
    <source>
        <dbReference type="ARBA" id="ARBA00023077"/>
    </source>
</evidence>
<keyword evidence="6" id="KW-0406">Ion transport</keyword>
<feature type="signal peptide" evidence="12">
    <location>
        <begin position="1"/>
        <end position="21"/>
    </location>
</feature>
<evidence type="ECO:0000313" key="16">
    <source>
        <dbReference type="Proteomes" id="UP000266568"/>
    </source>
</evidence>
<dbReference type="EMBL" id="QXDC01000003">
    <property type="protein sequence ID" value="RIA43694.1"/>
    <property type="molecule type" value="Genomic_DNA"/>
</dbReference>
<dbReference type="CDD" id="cd01347">
    <property type="entry name" value="ligand_gated_channel"/>
    <property type="match status" value="1"/>
</dbReference>
<dbReference type="InterPro" id="IPR039426">
    <property type="entry name" value="TonB-dep_rcpt-like"/>
</dbReference>
<comment type="similarity">
    <text evidence="10 11">Belongs to the TonB-dependent receptor family.</text>
</comment>
<dbReference type="Pfam" id="PF07715">
    <property type="entry name" value="Plug"/>
    <property type="match status" value="1"/>
</dbReference>
<keyword evidence="9 10" id="KW-0998">Cell outer membrane</keyword>
<keyword evidence="7 11" id="KW-0798">TonB box</keyword>
<gene>
    <name evidence="15" type="ORF">DFR49_1922</name>
</gene>
<keyword evidence="5 12" id="KW-0732">Signal</keyword>
<dbReference type="GO" id="GO:0015889">
    <property type="term" value="P:cobalamin transport"/>
    <property type="evidence" value="ECO:0007669"/>
    <property type="project" value="TreeGrafter"/>
</dbReference>
<dbReference type="InterPro" id="IPR000531">
    <property type="entry name" value="Beta-barrel_TonB"/>
</dbReference>
<evidence type="ECO:0000256" key="8">
    <source>
        <dbReference type="ARBA" id="ARBA00023136"/>
    </source>
</evidence>
<dbReference type="Pfam" id="PF00593">
    <property type="entry name" value="TonB_dep_Rec_b-barrel"/>
    <property type="match status" value="1"/>
</dbReference>
<accession>A0A397PC42</accession>
<evidence type="ECO:0000259" key="14">
    <source>
        <dbReference type="Pfam" id="PF07715"/>
    </source>
</evidence>
<evidence type="ECO:0000256" key="9">
    <source>
        <dbReference type="ARBA" id="ARBA00023237"/>
    </source>
</evidence>
<evidence type="ECO:0000256" key="12">
    <source>
        <dbReference type="SAM" id="SignalP"/>
    </source>
</evidence>
<evidence type="ECO:0000259" key="13">
    <source>
        <dbReference type="Pfam" id="PF00593"/>
    </source>
</evidence>
<dbReference type="PROSITE" id="PS52016">
    <property type="entry name" value="TONB_DEPENDENT_REC_3"/>
    <property type="match status" value="1"/>
</dbReference>
<dbReference type="PANTHER" id="PTHR30069:SF53">
    <property type="entry name" value="COLICIN I RECEPTOR-RELATED"/>
    <property type="match status" value="1"/>
</dbReference>
<comment type="caution">
    <text evidence="15">The sequence shown here is derived from an EMBL/GenBank/DDBJ whole genome shotgun (WGS) entry which is preliminary data.</text>
</comment>
<dbReference type="Gene3D" id="2.170.130.10">
    <property type="entry name" value="TonB-dependent receptor, plug domain"/>
    <property type="match status" value="1"/>
</dbReference>
<evidence type="ECO:0000256" key="3">
    <source>
        <dbReference type="ARBA" id="ARBA00022452"/>
    </source>
</evidence>